<dbReference type="InterPro" id="IPR002885">
    <property type="entry name" value="PPR_rpt"/>
</dbReference>
<dbReference type="Proteomes" id="UP000236291">
    <property type="component" value="Unassembled WGS sequence"/>
</dbReference>
<dbReference type="GO" id="GO:0003723">
    <property type="term" value="F:RNA binding"/>
    <property type="evidence" value="ECO:0007669"/>
    <property type="project" value="InterPro"/>
</dbReference>
<reference evidence="3 4" key="2">
    <citation type="journal article" date="2017" name="Front. Plant Sci.">
        <title>Gene Classification and Mining of Molecular Markers Useful in Red Clover (Trifolium pratense) Breeding.</title>
        <authorList>
            <person name="Istvanek J."/>
            <person name="Dluhosova J."/>
            <person name="Dluhos P."/>
            <person name="Patkova L."/>
            <person name="Nedelnik J."/>
            <person name="Repkova J."/>
        </authorList>
    </citation>
    <scope>NUCLEOTIDE SEQUENCE [LARGE SCALE GENOMIC DNA]</scope>
    <source>
        <strain evidence="4">cv. Tatra</strain>
        <tissue evidence="3">Young leaves</tissue>
    </source>
</reference>
<gene>
    <name evidence="3" type="ORF">L195_g040149</name>
</gene>
<comment type="caution">
    <text evidence="3">The sequence shown here is derived from an EMBL/GenBank/DDBJ whole genome shotgun (WGS) entry which is preliminary data.</text>
</comment>
<accession>A0A2K3LZY9</accession>
<evidence type="ECO:0000313" key="4">
    <source>
        <dbReference type="Proteomes" id="UP000236291"/>
    </source>
</evidence>
<dbReference type="InterPro" id="IPR046960">
    <property type="entry name" value="PPR_At4g14850-like_plant"/>
</dbReference>
<reference evidence="3 4" key="1">
    <citation type="journal article" date="2014" name="Am. J. Bot.">
        <title>Genome assembly and annotation for red clover (Trifolium pratense; Fabaceae).</title>
        <authorList>
            <person name="Istvanek J."/>
            <person name="Jaros M."/>
            <person name="Krenek A."/>
            <person name="Repkova J."/>
        </authorList>
    </citation>
    <scope>NUCLEOTIDE SEQUENCE [LARGE SCALE GENOMIC DNA]</scope>
    <source>
        <strain evidence="4">cv. Tatra</strain>
        <tissue evidence="3">Young leaves</tissue>
    </source>
</reference>
<dbReference type="STRING" id="57577.A0A2K3LZY9"/>
<proteinExistence type="predicted"/>
<dbReference type="Pfam" id="PF13041">
    <property type="entry name" value="PPR_2"/>
    <property type="match status" value="1"/>
</dbReference>
<organism evidence="3 4">
    <name type="scientific">Trifolium pratense</name>
    <name type="common">Red clover</name>
    <dbReference type="NCBI Taxonomy" id="57577"/>
    <lineage>
        <taxon>Eukaryota</taxon>
        <taxon>Viridiplantae</taxon>
        <taxon>Streptophyta</taxon>
        <taxon>Embryophyta</taxon>
        <taxon>Tracheophyta</taxon>
        <taxon>Spermatophyta</taxon>
        <taxon>Magnoliopsida</taxon>
        <taxon>eudicotyledons</taxon>
        <taxon>Gunneridae</taxon>
        <taxon>Pentapetalae</taxon>
        <taxon>rosids</taxon>
        <taxon>fabids</taxon>
        <taxon>Fabales</taxon>
        <taxon>Fabaceae</taxon>
        <taxon>Papilionoideae</taxon>
        <taxon>50 kb inversion clade</taxon>
        <taxon>NPAAA clade</taxon>
        <taxon>Hologalegina</taxon>
        <taxon>IRL clade</taxon>
        <taxon>Trifolieae</taxon>
        <taxon>Trifolium</taxon>
    </lineage>
</organism>
<keyword evidence="1" id="KW-0677">Repeat</keyword>
<dbReference type="PROSITE" id="PS51375">
    <property type="entry name" value="PPR"/>
    <property type="match status" value="1"/>
</dbReference>
<name>A0A2K3LZY9_TRIPR</name>
<evidence type="ECO:0000313" key="3">
    <source>
        <dbReference type="EMBL" id="PNX84096.1"/>
    </source>
</evidence>
<dbReference type="NCBIfam" id="TIGR00756">
    <property type="entry name" value="PPR"/>
    <property type="match status" value="1"/>
</dbReference>
<protein>
    <submittedName>
        <fullName evidence="3">Pentatricopeptide repeat-containing protein mitochondrial-like</fullName>
    </submittedName>
</protein>
<dbReference type="InterPro" id="IPR011990">
    <property type="entry name" value="TPR-like_helical_dom_sf"/>
</dbReference>
<evidence type="ECO:0000256" key="1">
    <source>
        <dbReference type="ARBA" id="ARBA00022737"/>
    </source>
</evidence>
<dbReference type="PANTHER" id="PTHR47926">
    <property type="entry name" value="PENTATRICOPEPTIDE REPEAT-CONTAINING PROTEIN"/>
    <property type="match status" value="1"/>
</dbReference>
<dbReference type="AlphaFoldDB" id="A0A2K3LZY9"/>
<feature type="non-terminal residue" evidence="3">
    <location>
        <position position="1"/>
    </location>
</feature>
<dbReference type="Gene3D" id="1.25.40.10">
    <property type="entry name" value="Tetratricopeptide repeat domain"/>
    <property type="match status" value="1"/>
</dbReference>
<sequence>RNCVPKEKSMASRPALLGLVRGYKRPNPLTISSVFAASANLVPTRVFIDVLEPNNVVTYNSVINGFAQNGFGEEALNMYKRMQSEGLEPNRVTFLAVLSACSHAGLIEEGQFI</sequence>
<evidence type="ECO:0000256" key="2">
    <source>
        <dbReference type="PROSITE-ProRule" id="PRU00708"/>
    </source>
</evidence>
<feature type="repeat" description="PPR" evidence="2">
    <location>
        <begin position="55"/>
        <end position="89"/>
    </location>
</feature>
<dbReference type="EMBL" id="ASHM01045574">
    <property type="protein sequence ID" value="PNX84096.1"/>
    <property type="molecule type" value="Genomic_DNA"/>
</dbReference>
<dbReference type="GO" id="GO:0009451">
    <property type="term" value="P:RNA modification"/>
    <property type="evidence" value="ECO:0007669"/>
    <property type="project" value="InterPro"/>
</dbReference>